<feature type="domain" description="Sigma-54 factor interaction" evidence="6">
    <location>
        <begin position="113"/>
        <end position="347"/>
    </location>
</feature>
<keyword evidence="5" id="KW-0238">DNA-binding</keyword>
<dbReference type="InterPro" id="IPR036634">
    <property type="entry name" value="PRD_sf"/>
</dbReference>
<evidence type="ECO:0000259" key="6">
    <source>
        <dbReference type="PROSITE" id="PS50045"/>
    </source>
</evidence>
<dbReference type="RefSeq" id="WP_219779547.1">
    <property type="nucleotide sequence ID" value="NZ_JAHXPT010000006.1"/>
</dbReference>
<keyword evidence="10" id="KW-1185">Reference proteome</keyword>
<dbReference type="PROSITE" id="PS51096">
    <property type="entry name" value="PTS_EIIA_TYPE_4"/>
    <property type="match status" value="1"/>
</dbReference>
<dbReference type="CDD" id="cd00009">
    <property type="entry name" value="AAA"/>
    <property type="match status" value="1"/>
</dbReference>
<dbReference type="Gene3D" id="3.40.50.510">
    <property type="entry name" value="Phosphotransferase system, mannose-type IIA component"/>
    <property type="match status" value="1"/>
</dbReference>
<dbReference type="InterPro" id="IPR036662">
    <property type="entry name" value="PTS_EIIA_man-typ_sf"/>
</dbReference>
<accession>A0ABS7ANU4</accession>
<keyword evidence="3" id="KW-0418">Kinase</keyword>
<evidence type="ECO:0000256" key="5">
    <source>
        <dbReference type="ARBA" id="ARBA00023125"/>
    </source>
</evidence>
<dbReference type="Pfam" id="PF03610">
    <property type="entry name" value="EIIA-man"/>
    <property type="match status" value="1"/>
</dbReference>
<dbReference type="PROSITE" id="PS50045">
    <property type="entry name" value="SIGMA54_INTERACT_4"/>
    <property type="match status" value="1"/>
</dbReference>
<protein>
    <submittedName>
        <fullName evidence="9">Sigma 54-interacting transcriptional regulator</fullName>
    </submittedName>
</protein>
<dbReference type="SUPFAM" id="SSF53062">
    <property type="entry name" value="PTS system fructose IIA component-like"/>
    <property type="match status" value="1"/>
</dbReference>
<dbReference type="Gene3D" id="3.40.50.300">
    <property type="entry name" value="P-loop containing nucleotide triphosphate hydrolases"/>
    <property type="match status" value="1"/>
</dbReference>
<dbReference type="SMART" id="SM00382">
    <property type="entry name" value="AAA"/>
    <property type="match status" value="1"/>
</dbReference>
<dbReference type="SUPFAM" id="SSF52540">
    <property type="entry name" value="P-loop containing nucleoside triphosphate hydrolases"/>
    <property type="match status" value="1"/>
</dbReference>
<dbReference type="SUPFAM" id="SSF46785">
    <property type="entry name" value="Winged helix' DNA-binding domain"/>
    <property type="match status" value="1"/>
</dbReference>
<dbReference type="CDD" id="cd00006">
    <property type="entry name" value="PTS_IIA_man"/>
    <property type="match status" value="1"/>
</dbReference>
<proteinExistence type="predicted"/>
<dbReference type="InterPro" id="IPR036388">
    <property type="entry name" value="WH-like_DNA-bd_sf"/>
</dbReference>
<dbReference type="PROSITE" id="PS51372">
    <property type="entry name" value="PRD_2"/>
    <property type="match status" value="2"/>
</dbReference>
<dbReference type="InterPro" id="IPR003593">
    <property type="entry name" value="AAA+_ATPase"/>
</dbReference>
<feature type="domain" description="PRD" evidence="8">
    <location>
        <begin position="832"/>
        <end position="935"/>
    </location>
</feature>
<dbReference type="InterPro" id="IPR004701">
    <property type="entry name" value="PTS_EIIA_man-typ"/>
</dbReference>
<keyword evidence="1" id="KW-0808">Transferase</keyword>
<reference evidence="9 10" key="1">
    <citation type="submission" date="2021-07" db="EMBL/GenBank/DDBJ databases">
        <title>Clostridium weizhouense sp. nov., an anaerobic bacterium isolated from activated sludge of Petroleum wastewater.</title>
        <authorList>
            <person name="Li Q."/>
        </authorList>
    </citation>
    <scope>NUCLEOTIDE SEQUENCE [LARGE SCALE GENOMIC DNA]</scope>
    <source>
        <strain evidence="9 10">YB-6</strain>
    </source>
</reference>
<evidence type="ECO:0000313" key="9">
    <source>
        <dbReference type="EMBL" id="MBW6410328.1"/>
    </source>
</evidence>
<dbReference type="InterPro" id="IPR011608">
    <property type="entry name" value="PRD"/>
</dbReference>
<dbReference type="PROSITE" id="PS00676">
    <property type="entry name" value="SIGMA54_INTERACT_2"/>
    <property type="match status" value="1"/>
</dbReference>
<evidence type="ECO:0000256" key="1">
    <source>
        <dbReference type="ARBA" id="ARBA00022679"/>
    </source>
</evidence>
<evidence type="ECO:0000256" key="3">
    <source>
        <dbReference type="ARBA" id="ARBA00022777"/>
    </source>
</evidence>
<evidence type="ECO:0000259" key="8">
    <source>
        <dbReference type="PROSITE" id="PS51372"/>
    </source>
</evidence>
<comment type="caution">
    <text evidence="9">The sequence shown here is derived from an EMBL/GenBank/DDBJ whole genome shotgun (WGS) entry which is preliminary data.</text>
</comment>
<dbReference type="PANTHER" id="PTHR32071">
    <property type="entry name" value="TRANSCRIPTIONAL REGULATORY PROTEIN"/>
    <property type="match status" value="1"/>
</dbReference>
<dbReference type="Gene3D" id="1.10.10.10">
    <property type="entry name" value="Winged helix-like DNA-binding domain superfamily/Winged helix DNA-binding domain"/>
    <property type="match status" value="1"/>
</dbReference>
<keyword evidence="2" id="KW-0547">Nucleotide-binding</keyword>
<dbReference type="Gene3D" id="1.10.1790.10">
    <property type="entry name" value="PRD domain"/>
    <property type="match status" value="2"/>
</dbReference>
<keyword evidence="4" id="KW-0067">ATP-binding</keyword>
<dbReference type="SUPFAM" id="SSF63520">
    <property type="entry name" value="PTS-regulatory domain, PRD"/>
    <property type="match status" value="2"/>
</dbReference>
<dbReference type="InterPro" id="IPR025943">
    <property type="entry name" value="Sigma_54_int_dom_ATP-bd_2"/>
</dbReference>
<dbReference type="EMBL" id="JAHXPT010000006">
    <property type="protein sequence ID" value="MBW6410328.1"/>
    <property type="molecule type" value="Genomic_DNA"/>
</dbReference>
<organism evidence="9 10">
    <name type="scientific">Clostridium weizhouense</name>
    <dbReference type="NCBI Taxonomy" id="2859781"/>
    <lineage>
        <taxon>Bacteria</taxon>
        <taxon>Bacillati</taxon>
        <taxon>Bacillota</taxon>
        <taxon>Clostridia</taxon>
        <taxon>Eubacteriales</taxon>
        <taxon>Clostridiaceae</taxon>
        <taxon>Clostridium</taxon>
    </lineage>
</organism>
<dbReference type="Proteomes" id="UP001519921">
    <property type="component" value="Unassembled WGS sequence"/>
</dbReference>
<feature type="domain" description="PRD" evidence="8">
    <location>
        <begin position="476"/>
        <end position="581"/>
    </location>
</feature>
<dbReference type="InterPro" id="IPR027417">
    <property type="entry name" value="P-loop_NTPase"/>
</dbReference>
<evidence type="ECO:0000313" key="10">
    <source>
        <dbReference type="Proteomes" id="UP001519921"/>
    </source>
</evidence>
<name>A0ABS7ANU4_9CLOT</name>
<dbReference type="Pfam" id="PF00158">
    <property type="entry name" value="Sigma54_activat"/>
    <property type="match status" value="1"/>
</dbReference>
<evidence type="ECO:0000256" key="4">
    <source>
        <dbReference type="ARBA" id="ARBA00022840"/>
    </source>
</evidence>
<dbReference type="InterPro" id="IPR033887">
    <property type="entry name" value="PTS_IIA_man"/>
</dbReference>
<evidence type="ECO:0000256" key="2">
    <source>
        <dbReference type="ARBA" id="ARBA00022741"/>
    </source>
</evidence>
<gene>
    <name evidence="9" type="ORF">KYD98_09495</name>
</gene>
<dbReference type="Pfam" id="PF00874">
    <property type="entry name" value="PRD"/>
    <property type="match status" value="2"/>
</dbReference>
<dbReference type="InterPro" id="IPR002078">
    <property type="entry name" value="Sigma_54_int"/>
</dbReference>
<dbReference type="PANTHER" id="PTHR32071:SF38">
    <property type="entry name" value="PSP OPERON TRANSCRIPTIONAL ACTIVATOR"/>
    <property type="match status" value="1"/>
</dbReference>
<sequence>MGVVTRKETVMKHLIEFEKNKKGGVTASELSSYMGLDRTNISRYLNELYKEKRINKKEGRPVIYSSIGSLIEDEVSIEKNKISKIKDDLKENNSLNRNKENLVSINKDSLEMLVGAKHSLKLPIQQAKAAILYPPRGLHTLILGETGVGKSLFAEVMYYFAKESNMISEDAPFVRFNCADYADNPQLVVGQIFGIKKGAFTGADSDKEGLLKKADGGIFFLDEIHRLSPQGQEMLFTFIDKGYFRLLGDTEKKIKAEVQIIAATTESPQSFLLKTFTRRIPMTIVLPPLRERSLKERYYLLNEFIVAESLRLGKSIYVSKNALISFLLYDCPNNIGQLKSDVQLSCAKAFLNYKINKDNYILIDQGELQPRVQKGLMKIQEHRKEIESLVKSMTDILRFSTEDNLSRNFELEVSEEENSSNKSFYSTIEKKIEILKNQGMDEKNINDILNIDFEQYFKKYINTINTSFKKDEISKIVGLRIIRVVEKMLTVASEKLKREFDQKVYFGLSLHLQGSIERITSGKKIYHPKLNVIRVQCREEFIVAMEIVKILEKEFDLDVPLDEIGYVTMFLAACDYESNEQLEEKVGVLVMMHGRSTASSMVEVANSLIGEEYIQALDMPLTMKAESMLEKAKETIKQMYTKKGLLILVDMGSLINFGDIISSELDIKIKTIDRVTTLSVIEAGRKAINGRNLESIYNSCKEIGRTSIQMPKEDYTGNKEFIIITTCFTGEGAAERIKSRINCGLKNIEKVKIIPLDILDKEDFLKKVGLLKEKYIILAVVGTVNIFIEGVAFISAQDIFIEEGIKRLDELIDIESDFLKVRKALTNEIKNLNCIKLISDIREMIRQIEESLNVKIQHDVQVGILIHVSFLIDKIKHGINQIEFKGLEEYRCKHFKEFILIRKNLEVLEKIYKIKIYDDELAYIVRMVIENCNIN</sequence>
<evidence type="ECO:0000259" key="7">
    <source>
        <dbReference type="PROSITE" id="PS51096"/>
    </source>
</evidence>
<feature type="domain" description="PTS EIIA type-4" evidence="7">
    <location>
        <begin position="585"/>
        <end position="708"/>
    </location>
</feature>
<dbReference type="InterPro" id="IPR036390">
    <property type="entry name" value="WH_DNA-bd_sf"/>
</dbReference>